<evidence type="ECO:0000313" key="2">
    <source>
        <dbReference type="EMBL" id="KAF6815898.1"/>
    </source>
</evidence>
<reference evidence="2" key="1">
    <citation type="journal article" date="2020" name="Phytopathology">
        <title>Genome Sequence Resources of Colletotrichum truncatum, C. plurivorum, C. musicola, and C. sojae: Four Species Pathogenic to Soybean (Glycine max).</title>
        <authorList>
            <person name="Rogerio F."/>
            <person name="Boufleur T.R."/>
            <person name="Ciampi-Guillardi M."/>
            <person name="Sukno S.A."/>
            <person name="Thon M.R."/>
            <person name="Massola Junior N.S."/>
            <person name="Baroncelli R."/>
        </authorList>
    </citation>
    <scope>NUCLEOTIDE SEQUENCE</scope>
    <source>
        <strain evidence="2">LFN00145</strain>
    </source>
</reference>
<keyword evidence="3" id="KW-1185">Reference proteome</keyword>
<dbReference type="AlphaFoldDB" id="A0A8H6N1B1"/>
<organism evidence="2 3">
    <name type="scientific">Colletotrichum plurivorum</name>
    <dbReference type="NCBI Taxonomy" id="2175906"/>
    <lineage>
        <taxon>Eukaryota</taxon>
        <taxon>Fungi</taxon>
        <taxon>Dikarya</taxon>
        <taxon>Ascomycota</taxon>
        <taxon>Pezizomycotina</taxon>
        <taxon>Sordariomycetes</taxon>
        <taxon>Hypocreomycetidae</taxon>
        <taxon>Glomerellales</taxon>
        <taxon>Glomerellaceae</taxon>
        <taxon>Colletotrichum</taxon>
        <taxon>Colletotrichum orchidearum species complex</taxon>
    </lineage>
</organism>
<evidence type="ECO:0000313" key="3">
    <source>
        <dbReference type="Proteomes" id="UP000654918"/>
    </source>
</evidence>
<proteinExistence type="predicted"/>
<evidence type="ECO:0000256" key="1">
    <source>
        <dbReference type="SAM" id="MobiDB-lite"/>
    </source>
</evidence>
<dbReference type="EMBL" id="WIGO01000347">
    <property type="protein sequence ID" value="KAF6815898.1"/>
    <property type="molecule type" value="Genomic_DNA"/>
</dbReference>
<dbReference type="Proteomes" id="UP000654918">
    <property type="component" value="Unassembled WGS sequence"/>
</dbReference>
<accession>A0A8H6N1B1</accession>
<sequence>MAASQFTLDAADPGTLGQPVASVSTSIPIWCPPPSPSPGQSALPNADNKQRQTNNDTDTNIMFHAAASAARDRRHEMKQLQTAPAATRRRASKQVSRALVNLQLAYAPLRRKLQVPVYPFLPYTLRNREVGTQVPQEPRCVRSLLRNCHWLPASPSRRRVADAGGVDGGMLHLHLHLHPISSPIVT</sequence>
<comment type="caution">
    <text evidence="2">The sequence shown here is derived from an EMBL/GenBank/DDBJ whole genome shotgun (WGS) entry which is preliminary data.</text>
</comment>
<feature type="region of interest" description="Disordered" evidence="1">
    <location>
        <begin position="31"/>
        <end position="59"/>
    </location>
</feature>
<gene>
    <name evidence="2" type="ORF">CPLU01_14009</name>
</gene>
<protein>
    <submittedName>
        <fullName evidence="2">Uncharacterized protein</fullName>
    </submittedName>
</protein>
<name>A0A8H6N1B1_9PEZI</name>